<keyword evidence="2" id="KW-1185">Reference proteome</keyword>
<sequence length="100" mass="11584">MSRITNFSVWLNQTQLDDHEDVYDLYKAIEGAEEVGLYKCTALADQTRWLVRAKCVEDTLMLVSIEARSAFLREIERRSTGGEMDIESWYGYMCAMSKDD</sequence>
<proteinExistence type="predicted"/>
<comment type="caution">
    <text evidence="1">The sequence shown here is derived from an EMBL/GenBank/DDBJ whole genome shotgun (WGS) entry which is preliminary data.</text>
</comment>
<accession>A0A2S7CY27</accession>
<name>A0A2S7CY27_9XANT</name>
<protein>
    <submittedName>
        <fullName evidence="1">Uncharacterized protein</fullName>
    </submittedName>
</protein>
<gene>
    <name evidence="1" type="ORF">XpiCFBP4643_19055</name>
</gene>
<reference evidence="2" key="1">
    <citation type="submission" date="2016-08" db="EMBL/GenBank/DDBJ databases">
        <authorList>
            <person name="Merda D."/>
            <person name="Briand M."/>
            <person name="Taghouti G."/>
            <person name="Carrere S."/>
            <person name="Gouzy J."/>
            <person name="Portier P."/>
            <person name="Jacques M.-A."/>
            <person name="Fischer-Le Saux M."/>
        </authorList>
    </citation>
    <scope>NUCLEOTIDE SEQUENCE [LARGE SCALE GENOMIC DNA]</scope>
    <source>
        <strain evidence="2">CFBP4643</strain>
    </source>
</reference>
<evidence type="ECO:0000313" key="2">
    <source>
        <dbReference type="Proteomes" id="UP000238191"/>
    </source>
</evidence>
<organism evidence="1 2">
    <name type="scientific">Xanthomonas pisi</name>
    <dbReference type="NCBI Taxonomy" id="56457"/>
    <lineage>
        <taxon>Bacteria</taxon>
        <taxon>Pseudomonadati</taxon>
        <taxon>Pseudomonadota</taxon>
        <taxon>Gammaproteobacteria</taxon>
        <taxon>Lysobacterales</taxon>
        <taxon>Lysobacteraceae</taxon>
        <taxon>Xanthomonas</taxon>
    </lineage>
</organism>
<dbReference type="RefSeq" id="WP_046963692.1">
    <property type="nucleotide sequence ID" value="NZ_MDEI01000021.1"/>
</dbReference>
<dbReference type="EMBL" id="MDEI01000021">
    <property type="protein sequence ID" value="PPU66461.1"/>
    <property type="molecule type" value="Genomic_DNA"/>
</dbReference>
<evidence type="ECO:0000313" key="1">
    <source>
        <dbReference type="EMBL" id="PPU66461.1"/>
    </source>
</evidence>
<dbReference type="AlphaFoldDB" id="A0A2S7CY27"/>
<dbReference type="OrthoDB" id="1454130at2"/>
<dbReference type="Proteomes" id="UP000238191">
    <property type="component" value="Unassembled WGS sequence"/>
</dbReference>